<evidence type="ECO:0000256" key="1">
    <source>
        <dbReference type="ARBA" id="ARBA00007228"/>
    </source>
</evidence>
<organism evidence="5 6">
    <name type="scientific">Lacticaseibacillus paracasei NRIC 0644</name>
    <dbReference type="NCBI Taxonomy" id="1435038"/>
    <lineage>
        <taxon>Bacteria</taxon>
        <taxon>Bacillati</taxon>
        <taxon>Bacillota</taxon>
        <taxon>Bacilli</taxon>
        <taxon>Lactobacillales</taxon>
        <taxon>Lactobacillaceae</taxon>
        <taxon>Lacticaseibacillus</taxon>
    </lineage>
</organism>
<evidence type="ECO:0000256" key="3">
    <source>
        <dbReference type="ARBA" id="ARBA00022679"/>
    </source>
</evidence>
<sequence length="253" mass="27735">MEYISSPKNDRIKTAKKLTVKKHQKDAGRYLLEGRHLVQEALASGQTPYDIYATEKYVEDRALKPFYDKITQISESVSEHLSDTQTPQGIFAVMPRRAEQLPEPLSGQFLLLDAIQDPGNVGTLVRTADAAGIQTVVFGNGTADAFGPKVLRAMQGSQFHVRIVSAKLMPIIKALRRGGIPVYGSELNEKAKSYHSIQPSERFALIVGNEGNGMDPVLLQNTDTNLYIPIRGKAESLNVAVAAAVMMFHLVGD</sequence>
<dbReference type="GO" id="GO:0032259">
    <property type="term" value="P:methylation"/>
    <property type="evidence" value="ECO:0007669"/>
    <property type="project" value="UniProtKB-KW"/>
</dbReference>
<dbReference type="GO" id="GO:0006396">
    <property type="term" value="P:RNA processing"/>
    <property type="evidence" value="ECO:0007669"/>
    <property type="project" value="InterPro"/>
</dbReference>
<dbReference type="PANTHER" id="PTHR43191:SF2">
    <property type="entry name" value="RRNA METHYLTRANSFERASE 3, MITOCHONDRIAL"/>
    <property type="match status" value="1"/>
</dbReference>
<comment type="similarity">
    <text evidence="1">Belongs to the class IV-like SAM-binding methyltransferase superfamily. RNA methyltransferase TrmH family.</text>
</comment>
<dbReference type="GO" id="GO:0005737">
    <property type="term" value="C:cytoplasm"/>
    <property type="evidence" value="ECO:0007669"/>
    <property type="project" value="UniProtKB-ARBA"/>
</dbReference>
<dbReference type="EMBL" id="BAYM01000246">
    <property type="protein sequence ID" value="GAN37627.1"/>
    <property type="molecule type" value="Genomic_DNA"/>
</dbReference>
<dbReference type="Pfam" id="PF22435">
    <property type="entry name" value="MRM3-like_sub_bind"/>
    <property type="match status" value="1"/>
</dbReference>
<evidence type="ECO:0000256" key="2">
    <source>
        <dbReference type="ARBA" id="ARBA00022603"/>
    </source>
</evidence>
<dbReference type="InterPro" id="IPR029028">
    <property type="entry name" value="Alpha/beta_knot_MTases"/>
</dbReference>
<comment type="caution">
    <text evidence="5">The sequence shown here is derived from an EMBL/GenBank/DDBJ whole genome shotgun (WGS) entry which is preliminary data.</text>
</comment>
<dbReference type="InterPro" id="IPR053888">
    <property type="entry name" value="MRM3-like_sub_bind"/>
</dbReference>
<evidence type="ECO:0000259" key="4">
    <source>
        <dbReference type="SMART" id="SM00967"/>
    </source>
</evidence>
<dbReference type="InterPro" id="IPR051259">
    <property type="entry name" value="rRNA_Methyltransferase"/>
</dbReference>
<dbReference type="InterPro" id="IPR013123">
    <property type="entry name" value="SpoU_subst-bd"/>
</dbReference>
<accession>A0A0C9QCZ0</accession>
<dbReference type="InterPro" id="IPR029064">
    <property type="entry name" value="Ribosomal_eL30-like_sf"/>
</dbReference>
<dbReference type="SMART" id="SM00967">
    <property type="entry name" value="SpoU_sub_bind"/>
    <property type="match status" value="1"/>
</dbReference>
<dbReference type="InterPro" id="IPR001537">
    <property type="entry name" value="SpoU_MeTrfase"/>
</dbReference>
<evidence type="ECO:0000313" key="5">
    <source>
        <dbReference type="EMBL" id="GAN37627.1"/>
    </source>
</evidence>
<gene>
    <name evidence="5" type="ORF">LC0644_2216</name>
</gene>
<dbReference type="Gene3D" id="3.30.1330.30">
    <property type="match status" value="1"/>
</dbReference>
<dbReference type="Pfam" id="PF00588">
    <property type="entry name" value="SpoU_methylase"/>
    <property type="match status" value="1"/>
</dbReference>
<dbReference type="PANTHER" id="PTHR43191">
    <property type="entry name" value="RRNA METHYLTRANSFERASE 3"/>
    <property type="match status" value="1"/>
</dbReference>
<proteinExistence type="inferred from homology"/>
<feature type="domain" description="RNA 2-O ribose methyltransferase substrate binding" evidence="4">
    <location>
        <begin position="31"/>
        <end position="100"/>
    </location>
</feature>
<keyword evidence="3 5" id="KW-0808">Transferase</keyword>
<dbReference type="SUPFAM" id="SSF75217">
    <property type="entry name" value="alpha/beta knot"/>
    <property type="match status" value="1"/>
</dbReference>
<dbReference type="Proteomes" id="UP000032552">
    <property type="component" value="Unassembled WGS sequence"/>
</dbReference>
<name>A0A0C9QCZ0_LACPA</name>
<reference evidence="6" key="1">
    <citation type="submission" date="2014-05" db="EMBL/GenBank/DDBJ databases">
        <title>Whole genome sequencing of Lactobacillus casei NRIC0644.</title>
        <authorList>
            <person name="Atarashi H."/>
            <person name="Yoshida Y."/>
            <person name="Fujimura S."/>
            <person name="Tanaka N."/>
            <person name="Shiwa Y."/>
            <person name="Yoshikawa H."/>
            <person name="Okada S."/>
            <person name="Nakagawa J."/>
        </authorList>
    </citation>
    <scope>NUCLEOTIDE SEQUENCE [LARGE SCALE GENOMIC DNA]</scope>
    <source>
        <strain evidence="6">NRIC0644</strain>
    </source>
</reference>
<dbReference type="GO" id="GO:0003723">
    <property type="term" value="F:RNA binding"/>
    <property type="evidence" value="ECO:0007669"/>
    <property type="project" value="InterPro"/>
</dbReference>
<evidence type="ECO:0000313" key="6">
    <source>
        <dbReference type="Proteomes" id="UP000032552"/>
    </source>
</evidence>
<dbReference type="SUPFAM" id="SSF55315">
    <property type="entry name" value="L30e-like"/>
    <property type="match status" value="1"/>
</dbReference>
<dbReference type="AlphaFoldDB" id="A0A0C9QCZ0"/>
<dbReference type="GO" id="GO:0008173">
    <property type="term" value="F:RNA methyltransferase activity"/>
    <property type="evidence" value="ECO:0007669"/>
    <property type="project" value="InterPro"/>
</dbReference>
<protein>
    <submittedName>
        <fullName evidence="5">23S rRNA methyltransferase</fullName>
    </submittedName>
</protein>
<keyword evidence="2 5" id="KW-0489">Methyltransferase</keyword>
<dbReference type="CDD" id="cd18095">
    <property type="entry name" value="SpoU-like_rRNA-MTase"/>
    <property type="match status" value="1"/>
</dbReference>
<dbReference type="Gene3D" id="3.40.1280.10">
    <property type="match status" value="1"/>
</dbReference>
<dbReference type="InterPro" id="IPR029026">
    <property type="entry name" value="tRNA_m1G_MTases_N"/>
</dbReference>
<dbReference type="RefSeq" id="WP_045624601.1">
    <property type="nucleotide sequence ID" value="NZ_BAYM01000246.1"/>
</dbReference>